<protein>
    <submittedName>
        <fullName evidence="2">Uncharacterized protein</fullName>
    </submittedName>
</protein>
<feature type="compositionally biased region" description="Basic residues" evidence="1">
    <location>
        <begin position="7"/>
        <end position="21"/>
    </location>
</feature>
<comment type="caution">
    <text evidence="2">The sequence shown here is derived from an EMBL/GenBank/DDBJ whole genome shotgun (WGS) entry which is preliminary data.</text>
</comment>
<dbReference type="Proteomes" id="UP000770661">
    <property type="component" value="Unassembled WGS sequence"/>
</dbReference>
<evidence type="ECO:0000313" key="2">
    <source>
        <dbReference type="EMBL" id="KAG0720793.1"/>
    </source>
</evidence>
<name>A0A8J4Y5Y5_CHIOP</name>
<evidence type="ECO:0000313" key="3">
    <source>
        <dbReference type="Proteomes" id="UP000770661"/>
    </source>
</evidence>
<feature type="region of interest" description="Disordered" evidence="1">
    <location>
        <begin position="1"/>
        <end position="29"/>
    </location>
</feature>
<gene>
    <name evidence="2" type="ORF">GWK47_047723</name>
</gene>
<reference evidence="2" key="1">
    <citation type="submission" date="2020-07" db="EMBL/GenBank/DDBJ databases">
        <title>The High-quality genome of the commercially important snow crab, Chionoecetes opilio.</title>
        <authorList>
            <person name="Jeong J.-H."/>
            <person name="Ryu S."/>
        </authorList>
    </citation>
    <scope>NUCLEOTIDE SEQUENCE</scope>
    <source>
        <strain evidence="2">MADBK_172401_WGS</strain>
        <tissue evidence="2">Digestive gland</tissue>
    </source>
</reference>
<dbReference type="AlphaFoldDB" id="A0A8J4Y5Y5"/>
<sequence>MAGRPQSRWRRQPRFKPRHHDKVTPHSGVDLPLGDIDAGSCEVPVQLPYYAACTRRAAEANGDATQALLGLHVSLCGYSHTGVSAASGATQAAREGHRIQLAARCFTVTVLENYRRRRIKVSAILRVRAQQPKLANNNPA</sequence>
<organism evidence="2 3">
    <name type="scientific">Chionoecetes opilio</name>
    <name type="common">Atlantic snow crab</name>
    <name type="synonym">Cancer opilio</name>
    <dbReference type="NCBI Taxonomy" id="41210"/>
    <lineage>
        <taxon>Eukaryota</taxon>
        <taxon>Metazoa</taxon>
        <taxon>Ecdysozoa</taxon>
        <taxon>Arthropoda</taxon>
        <taxon>Crustacea</taxon>
        <taxon>Multicrustacea</taxon>
        <taxon>Malacostraca</taxon>
        <taxon>Eumalacostraca</taxon>
        <taxon>Eucarida</taxon>
        <taxon>Decapoda</taxon>
        <taxon>Pleocyemata</taxon>
        <taxon>Brachyura</taxon>
        <taxon>Eubrachyura</taxon>
        <taxon>Majoidea</taxon>
        <taxon>Majidae</taxon>
        <taxon>Chionoecetes</taxon>
    </lineage>
</organism>
<accession>A0A8J4Y5Y5</accession>
<keyword evidence="3" id="KW-1185">Reference proteome</keyword>
<dbReference type="EMBL" id="JACEEZ010012262">
    <property type="protein sequence ID" value="KAG0720793.1"/>
    <property type="molecule type" value="Genomic_DNA"/>
</dbReference>
<evidence type="ECO:0000256" key="1">
    <source>
        <dbReference type="SAM" id="MobiDB-lite"/>
    </source>
</evidence>
<proteinExistence type="predicted"/>